<keyword evidence="2" id="KW-1185">Reference proteome</keyword>
<dbReference type="EMBL" id="BACD03000038">
    <property type="protein sequence ID" value="GAO50916.1"/>
    <property type="molecule type" value="Genomic_DNA"/>
</dbReference>
<accession>A0A0E9NMM1</accession>
<reference evidence="1 2" key="1">
    <citation type="journal article" date="2011" name="J. Gen. Appl. Microbiol.">
        <title>Draft genome sequencing of the enigmatic yeast Saitoella complicata.</title>
        <authorList>
            <person name="Nishida H."/>
            <person name="Hamamoto M."/>
            <person name="Sugiyama J."/>
        </authorList>
    </citation>
    <scope>NUCLEOTIDE SEQUENCE [LARGE SCALE GENOMIC DNA]</scope>
    <source>
        <strain evidence="1 2">NRRL Y-17804</strain>
    </source>
</reference>
<name>A0A0E9NMM1_SAICN</name>
<gene>
    <name evidence="1" type="ORF">G7K_5035-t1</name>
</gene>
<dbReference type="Proteomes" id="UP000033140">
    <property type="component" value="Unassembled WGS sequence"/>
</dbReference>
<organism evidence="1 2">
    <name type="scientific">Saitoella complicata (strain BCRC 22490 / CBS 7301 / JCM 7358 / NBRC 10748 / NRRL Y-17804)</name>
    <dbReference type="NCBI Taxonomy" id="698492"/>
    <lineage>
        <taxon>Eukaryota</taxon>
        <taxon>Fungi</taxon>
        <taxon>Dikarya</taxon>
        <taxon>Ascomycota</taxon>
        <taxon>Taphrinomycotina</taxon>
        <taxon>Taphrinomycotina incertae sedis</taxon>
        <taxon>Saitoella</taxon>
    </lineage>
</organism>
<dbReference type="AlphaFoldDB" id="A0A0E9NMM1"/>
<comment type="caution">
    <text evidence="1">The sequence shown here is derived from an EMBL/GenBank/DDBJ whole genome shotgun (WGS) entry which is preliminary data.</text>
</comment>
<proteinExistence type="predicted"/>
<protein>
    <submittedName>
        <fullName evidence="1">Uncharacterized protein</fullName>
    </submittedName>
</protein>
<reference evidence="1 2" key="2">
    <citation type="journal article" date="2014" name="J. Gen. Appl. Microbiol.">
        <title>The early diverging ascomycetous budding yeast Saitoella complicata has three histone deacetylases belonging to the Clr6, Hos2, and Rpd3 lineages.</title>
        <authorList>
            <person name="Nishida H."/>
            <person name="Matsumoto T."/>
            <person name="Kondo S."/>
            <person name="Hamamoto M."/>
            <person name="Yoshikawa H."/>
        </authorList>
    </citation>
    <scope>NUCLEOTIDE SEQUENCE [LARGE SCALE GENOMIC DNA]</scope>
    <source>
        <strain evidence="1 2">NRRL Y-17804</strain>
    </source>
</reference>
<evidence type="ECO:0000313" key="2">
    <source>
        <dbReference type="Proteomes" id="UP000033140"/>
    </source>
</evidence>
<evidence type="ECO:0000313" key="1">
    <source>
        <dbReference type="EMBL" id="GAO50916.1"/>
    </source>
</evidence>
<sequence length="76" mass="8764">MHIYPEQTLSAFIPSAYRLYTSQSLELQLYTQANCQNRSIRLLDIDILSFPFKPAAHSALRNTSIHEFASISIYTR</sequence>
<reference evidence="1 2" key="3">
    <citation type="journal article" date="2015" name="Genome Announc.">
        <title>Draft Genome Sequence of the Archiascomycetous Yeast Saitoella complicata.</title>
        <authorList>
            <person name="Yamauchi K."/>
            <person name="Kondo S."/>
            <person name="Hamamoto M."/>
            <person name="Takahashi Y."/>
            <person name="Ogura Y."/>
            <person name="Hayashi T."/>
            <person name="Nishida H."/>
        </authorList>
    </citation>
    <scope>NUCLEOTIDE SEQUENCE [LARGE SCALE GENOMIC DNA]</scope>
    <source>
        <strain evidence="1 2">NRRL Y-17804</strain>
    </source>
</reference>